<accession>A0A2I2F1S5</accession>
<evidence type="ECO:0000256" key="1">
    <source>
        <dbReference type="ARBA" id="ARBA00004584"/>
    </source>
</evidence>
<name>A0A2I2F1S5_ASPCN</name>
<feature type="compositionally biased region" description="Low complexity" evidence="10">
    <location>
        <begin position="464"/>
        <end position="481"/>
    </location>
</feature>
<proteinExistence type="inferred from homology"/>
<dbReference type="InterPro" id="IPR011515">
    <property type="entry name" value="Shugoshin_C"/>
</dbReference>
<organism evidence="13 14">
    <name type="scientific">Aspergillus candidus</name>
    <dbReference type="NCBI Taxonomy" id="41067"/>
    <lineage>
        <taxon>Eukaryota</taxon>
        <taxon>Fungi</taxon>
        <taxon>Dikarya</taxon>
        <taxon>Ascomycota</taxon>
        <taxon>Pezizomycotina</taxon>
        <taxon>Eurotiomycetes</taxon>
        <taxon>Eurotiomycetidae</taxon>
        <taxon>Eurotiales</taxon>
        <taxon>Aspergillaceae</taxon>
        <taxon>Aspergillus</taxon>
        <taxon>Aspergillus subgen. Circumdati</taxon>
    </lineage>
</organism>
<evidence type="ECO:0000256" key="5">
    <source>
        <dbReference type="ARBA" id="ARBA00022829"/>
    </source>
</evidence>
<keyword evidence="5" id="KW-0159">Chromosome partition</keyword>
<gene>
    <name evidence="13" type="ORF">BDW47DRAFT_75795</name>
</gene>
<dbReference type="GO" id="GO:0000779">
    <property type="term" value="C:condensed chromosome, centromeric region"/>
    <property type="evidence" value="ECO:0007669"/>
    <property type="project" value="UniProtKB-ARBA"/>
</dbReference>
<feature type="compositionally biased region" description="Polar residues" evidence="10">
    <location>
        <begin position="521"/>
        <end position="532"/>
    </location>
</feature>
<dbReference type="Proteomes" id="UP000234585">
    <property type="component" value="Unassembled WGS sequence"/>
</dbReference>
<sequence>MARLNESTVATESFEILKRRFVRQNREIARVNSIQSLRIRSLEAEVSHLLSENVSLREKVITLNQEIERLDAARLLHDGVNDVKTKLENKLLELNGLVSDLGALPRKFKRSSDLSDETAFEKPTATSKSADGPSNIERNSIIDGGKLPVILEDKYYPRQTLDPEELQQMVNNDSDAPESPELEASTLQLDLEHEDLCQEHPGDPVEVAGLDVTEEQDEEPLPPTLERRKKKKPITTVGTSHNLGPASNLGQKGCVANAKSKRKFMMEENDEPEVGSPDDDGFQFSRAACPQKPADDSFQSPRPRSSPTKQRTQSILGEKGQGHPKRKMLEPKSANSNIISPKKRRATEFPNRSYNNPLQGDAKSDENQIANDIYAKESKGHQPKNVEILYEHERCETEPTVVQDDASSLLQAPSISLELSGYKSMDMASNAPARPTRRQRAVVSYAEPNLRDKMRRPTKGLIAAVSDQSRRSSNSIASRASMGDEDETSKKDSDSKRKPRDSKSLENDRELLAIEHLDDGSFQQAQPSSMVSQRKRNTLSETNFELQDGGRQFRRHSSNPRSARQDPVDESDTPIADSGIQAGFYTSSLDATSTLEGRYVELEDGKQIHDETIYSQSTLPTAAETRQMKRGQRAAARRRSMLL</sequence>
<evidence type="ECO:0008006" key="15">
    <source>
        <dbReference type="Google" id="ProtNLM"/>
    </source>
</evidence>
<feature type="region of interest" description="Disordered" evidence="10">
    <location>
        <begin position="213"/>
        <end position="366"/>
    </location>
</feature>
<evidence type="ECO:0000259" key="12">
    <source>
        <dbReference type="Pfam" id="PF07558"/>
    </source>
</evidence>
<dbReference type="AlphaFoldDB" id="A0A2I2F1S5"/>
<dbReference type="GO" id="GO:0045132">
    <property type="term" value="P:meiotic chromosome segregation"/>
    <property type="evidence" value="ECO:0007669"/>
    <property type="project" value="InterPro"/>
</dbReference>
<keyword evidence="8" id="KW-0137">Centromere</keyword>
<feature type="region of interest" description="Disordered" evidence="10">
    <location>
        <begin position="618"/>
        <end position="643"/>
    </location>
</feature>
<reference evidence="13 14" key="1">
    <citation type="submission" date="2017-12" db="EMBL/GenBank/DDBJ databases">
        <authorList>
            <consortium name="DOE Joint Genome Institute"/>
            <person name="Haridas S."/>
            <person name="Kjaerbolling I."/>
            <person name="Vesth T.C."/>
            <person name="Frisvad J.C."/>
            <person name="Nybo J.L."/>
            <person name="Theobald S."/>
            <person name="Kuo A."/>
            <person name="Bowyer P."/>
            <person name="Matsuda Y."/>
            <person name="Mondo S."/>
            <person name="Lyhne E.K."/>
            <person name="Kogle M.E."/>
            <person name="Clum A."/>
            <person name="Lipzen A."/>
            <person name="Salamov A."/>
            <person name="Ngan C.Y."/>
            <person name="Daum C."/>
            <person name="Chiniquy J."/>
            <person name="Barry K."/>
            <person name="LaButti K."/>
            <person name="Simmons B.A."/>
            <person name="Magnuson J.K."/>
            <person name="Mortensen U.H."/>
            <person name="Larsen T.O."/>
            <person name="Grigoriev I.V."/>
            <person name="Baker S.E."/>
            <person name="Andersen M.R."/>
            <person name="Nordberg H.P."/>
            <person name="Cantor M.N."/>
            <person name="Hua S.X."/>
        </authorList>
    </citation>
    <scope>NUCLEOTIDE SEQUENCE [LARGE SCALE GENOMIC DNA]</scope>
    <source>
        <strain evidence="13 14">CBS 102.13</strain>
    </source>
</reference>
<evidence type="ECO:0000256" key="2">
    <source>
        <dbReference type="ARBA" id="ARBA00010845"/>
    </source>
</evidence>
<feature type="compositionally biased region" description="Acidic residues" evidence="10">
    <location>
        <begin position="267"/>
        <end position="281"/>
    </location>
</feature>
<dbReference type="GeneID" id="36526939"/>
<evidence type="ECO:0000256" key="8">
    <source>
        <dbReference type="ARBA" id="ARBA00023328"/>
    </source>
</evidence>
<dbReference type="Pfam" id="PF07557">
    <property type="entry name" value="Shugoshin_C"/>
    <property type="match status" value="1"/>
</dbReference>
<dbReference type="RefSeq" id="XP_024668579.1">
    <property type="nucleotide sequence ID" value="XM_024819779.1"/>
</dbReference>
<feature type="domain" description="Shugoshin N-terminal coiled-coil" evidence="12">
    <location>
        <begin position="17"/>
        <end position="61"/>
    </location>
</feature>
<keyword evidence="7" id="KW-0131">Cell cycle</keyword>
<dbReference type="EMBL" id="KZ559176">
    <property type="protein sequence ID" value="PLB34567.1"/>
    <property type="molecule type" value="Genomic_DNA"/>
</dbReference>
<evidence type="ECO:0000256" key="3">
    <source>
        <dbReference type="ARBA" id="ARBA00022454"/>
    </source>
</evidence>
<keyword evidence="3" id="KW-0158">Chromosome</keyword>
<feature type="compositionally biased region" description="Basic residues" evidence="10">
    <location>
        <begin position="628"/>
        <end position="643"/>
    </location>
</feature>
<keyword evidence="4" id="KW-0132">Cell division</keyword>
<dbReference type="InterPro" id="IPR011516">
    <property type="entry name" value="Shugoshin_N"/>
</dbReference>
<evidence type="ECO:0000256" key="4">
    <source>
        <dbReference type="ARBA" id="ARBA00022618"/>
    </source>
</evidence>
<dbReference type="GO" id="GO:0051301">
    <property type="term" value="P:cell division"/>
    <property type="evidence" value="ECO:0007669"/>
    <property type="project" value="UniProtKB-KW"/>
</dbReference>
<dbReference type="OrthoDB" id="5394106at2759"/>
<feature type="region of interest" description="Disordered" evidence="10">
    <location>
        <begin position="427"/>
        <end position="579"/>
    </location>
</feature>
<evidence type="ECO:0000256" key="9">
    <source>
        <dbReference type="SAM" id="Coils"/>
    </source>
</evidence>
<dbReference type="Pfam" id="PF07558">
    <property type="entry name" value="Shugoshin_N"/>
    <property type="match status" value="1"/>
</dbReference>
<comment type="subcellular location">
    <subcellularLocation>
        <location evidence="1">Chromosome</location>
        <location evidence="1">Centromere</location>
    </subcellularLocation>
</comment>
<keyword evidence="6 9" id="KW-0175">Coiled coil</keyword>
<feature type="coiled-coil region" evidence="9">
    <location>
        <begin position="39"/>
        <end position="73"/>
    </location>
</feature>
<evidence type="ECO:0000256" key="10">
    <source>
        <dbReference type="SAM" id="MobiDB-lite"/>
    </source>
</evidence>
<dbReference type="GO" id="GO:0005634">
    <property type="term" value="C:nucleus"/>
    <property type="evidence" value="ECO:0007669"/>
    <property type="project" value="InterPro"/>
</dbReference>
<evidence type="ECO:0000259" key="11">
    <source>
        <dbReference type="Pfam" id="PF07557"/>
    </source>
</evidence>
<keyword evidence="14" id="KW-1185">Reference proteome</keyword>
<feature type="compositionally biased region" description="Polar residues" evidence="10">
    <location>
        <begin position="297"/>
        <end position="315"/>
    </location>
</feature>
<protein>
    <recommendedName>
        <fullName evidence="15">Shugoshin</fullName>
    </recommendedName>
</protein>
<evidence type="ECO:0000313" key="13">
    <source>
        <dbReference type="EMBL" id="PLB34567.1"/>
    </source>
</evidence>
<feature type="region of interest" description="Disordered" evidence="10">
    <location>
        <begin position="112"/>
        <end position="140"/>
    </location>
</feature>
<feature type="domain" description="Shugoshin C-terminal" evidence="11">
    <location>
        <begin position="433"/>
        <end position="456"/>
    </location>
</feature>
<evidence type="ECO:0000256" key="6">
    <source>
        <dbReference type="ARBA" id="ARBA00023054"/>
    </source>
</evidence>
<evidence type="ECO:0000313" key="14">
    <source>
        <dbReference type="Proteomes" id="UP000234585"/>
    </source>
</evidence>
<feature type="compositionally biased region" description="Basic and acidic residues" evidence="10">
    <location>
        <begin position="488"/>
        <end position="519"/>
    </location>
</feature>
<evidence type="ECO:0000256" key="7">
    <source>
        <dbReference type="ARBA" id="ARBA00023306"/>
    </source>
</evidence>
<comment type="similarity">
    <text evidence="2">Belongs to the shugoshin family.</text>
</comment>